<feature type="compositionally biased region" description="Polar residues" evidence="1">
    <location>
        <begin position="258"/>
        <end position="269"/>
    </location>
</feature>
<feature type="transmembrane region" description="Helical" evidence="2">
    <location>
        <begin position="726"/>
        <end position="747"/>
    </location>
</feature>
<feature type="transmembrane region" description="Helical" evidence="2">
    <location>
        <begin position="847"/>
        <end position="867"/>
    </location>
</feature>
<comment type="caution">
    <text evidence="3">The sequence shown here is derived from an EMBL/GenBank/DDBJ whole genome shotgun (WGS) entry which is preliminary data.</text>
</comment>
<name>A0AAJ0F7D8_9PEZI</name>
<feature type="compositionally biased region" description="Polar residues" evidence="1">
    <location>
        <begin position="150"/>
        <end position="166"/>
    </location>
</feature>
<gene>
    <name evidence="3" type="ORF">QBC47DRAFT_442913</name>
</gene>
<dbReference type="Proteomes" id="UP001239445">
    <property type="component" value="Unassembled WGS sequence"/>
</dbReference>
<accession>A0AAJ0F7D8</accession>
<feature type="compositionally biased region" description="Low complexity" evidence="1">
    <location>
        <begin position="273"/>
        <end position="296"/>
    </location>
</feature>
<feature type="compositionally biased region" description="Low complexity" evidence="1">
    <location>
        <begin position="172"/>
        <end position="257"/>
    </location>
</feature>
<evidence type="ECO:0000256" key="2">
    <source>
        <dbReference type="SAM" id="Phobius"/>
    </source>
</evidence>
<keyword evidence="2" id="KW-1133">Transmembrane helix</keyword>
<evidence type="ECO:0000256" key="1">
    <source>
        <dbReference type="SAM" id="MobiDB-lite"/>
    </source>
</evidence>
<dbReference type="AlphaFoldDB" id="A0AAJ0F7D8"/>
<feature type="transmembrane region" description="Helical" evidence="2">
    <location>
        <begin position="1080"/>
        <end position="1099"/>
    </location>
</feature>
<dbReference type="PANTHER" id="PTHR37544:SF3">
    <property type="entry name" value="SPRAY"/>
    <property type="match status" value="1"/>
</dbReference>
<evidence type="ECO:0000313" key="4">
    <source>
        <dbReference type="Proteomes" id="UP001239445"/>
    </source>
</evidence>
<dbReference type="InterPro" id="IPR021840">
    <property type="entry name" value="DUF3433"/>
</dbReference>
<organism evidence="3 4">
    <name type="scientific">Echria macrotheca</name>
    <dbReference type="NCBI Taxonomy" id="438768"/>
    <lineage>
        <taxon>Eukaryota</taxon>
        <taxon>Fungi</taxon>
        <taxon>Dikarya</taxon>
        <taxon>Ascomycota</taxon>
        <taxon>Pezizomycotina</taxon>
        <taxon>Sordariomycetes</taxon>
        <taxon>Sordariomycetidae</taxon>
        <taxon>Sordariales</taxon>
        <taxon>Schizotheciaceae</taxon>
        <taxon>Echria</taxon>
    </lineage>
</organism>
<evidence type="ECO:0000313" key="3">
    <source>
        <dbReference type="EMBL" id="KAK1757826.1"/>
    </source>
</evidence>
<sequence>MQQPLMRRGHQGGRREYYGSTYEYNIQATEDHEDALQDDGAQEPKKPRVWRIGDVPDYKPTPLRWPFILTVAALLAVAIGLIVYAEKAMPDSDTDARVLGLNPTVARPVQPRRFIRAVNDTITTPASAVQTTSIPASEPSITAEAKGNADTGTSQAVSQPPSTTEAPLQAASTTTPGTSSSSSSTTSSASSSSSSSTSSSGSSSGTSSSSSSSSPSSSSSTTPSSSPSSSPARSSPSSSSSSPTSTSAPQTTAGSTTRSQSTSAGSGSVNVDAARGSSTSTRSTSTTRSTSGAASGATVIPVSTGVSLEHTMVTVPGTTFTVTDTFSVVKTTLITSSSVFTTTSVSTSVASFVGTATSFFEISHHFTIVTSAVTTLGTTVAGGEVTLTFPTTEVQTFTSTFTTTSESPRVITAPPTVIPTYGPVTVTYYQTVSTPQDQPTILQGPINQPVLTTVTEVNGGSTVAVVNTPPPVVIALPTFEVSTQVLNPVETGVTFVGGNVVTSVVVITPSPGVPIPEVTSINGVLTTVQDFVVPVQPGQPVTYTAVNIVGGVPVTQVVVTTPTGAPFQPITYTTTRQVGGTPTVVTLTPPPTTFVTTIDGTPVTLVTTPPVTSFTTTVGGTPTAEIVVITPTGTAPITLTFVSTSGGSLSTYTRTLSPTTIVTTISGKLTTITSTPSLSTGVSTIPKSTRIYTSTLAPTGTGSGQATTLPSVISSKKVYNWGPVDVFVGTFLPPLIGIVLVIFIRVIDLNVKLYQPFQSLARGVGATGAESLTMQYTGVMAFITPMITMIQGHPVPFISTLMVGCASFIVPLATEAIGLKLHGTCYLNTADPLCGPALGISPTPANALVGLIAAVIVMLLLVLFFSLRWPTGLHANPWNIAGIASLARSAQVRIHQDSEQAMRKAVSQKQYGLGWFENEAGREEYGIILTDDSGQGLQEQQGGSDAEGFGGAGAAAARIGSKALLPLMPLRLPWRVSLIVLQLAVLVFIVYYHVYYHGKVDDGGKLWAFMNSNTFGVRFISAVVGVVIAFCWQSFFLSVSVMTPYQLMARRTQPAARSILFSPSTNPFSGIYAAVKHRHVFLFATSLAAILSEFLPVLLSNVPFSLSQTYTAASVCAIMASLFLGILVSVLIASFFVKYPPMPVDPRSIAGAMYYVSQSHLLGDFEGISQLTGKEREYRVRTMNRRYFYGVLVGGTWRRMGVDYDLGPTDEVVTAYQGARGRDGGRLGNDTVVETGGYRGAGRYDAPAMGDF</sequence>
<feature type="transmembrane region" description="Helical" evidence="2">
    <location>
        <begin position="67"/>
        <end position="85"/>
    </location>
</feature>
<dbReference type="PANTHER" id="PTHR37544">
    <property type="entry name" value="SPRAY-RELATED"/>
    <property type="match status" value="1"/>
</dbReference>
<dbReference type="Pfam" id="PF11915">
    <property type="entry name" value="DUF3433"/>
    <property type="match status" value="2"/>
</dbReference>
<keyword evidence="4" id="KW-1185">Reference proteome</keyword>
<reference evidence="3" key="1">
    <citation type="submission" date="2023-06" db="EMBL/GenBank/DDBJ databases">
        <title>Genome-scale phylogeny and comparative genomics of the fungal order Sordariales.</title>
        <authorList>
            <consortium name="Lawrence Berkeley National Laboratory"/>
            <person name="Hensen N."/>
            <person name="Bonometti L."/>
            <person name="Westerberg I."/>
            <person name="Brannstrom I.O."/>
            <person name="Guillou S."/>
            <person name="Cros-Aarteil S."/>
            <person name="Calhoun S."/>
            <person name="Haridas S."/>
            <person name="Kuo A."/>
            <person name="Mondo S."/>
            <person name="Pangilinan J."/>
            <person name="Riley R."/>
            <person name="Labutti K."/>
            <person name="Andreopoulos B."/>
            <person name="Lipzen A."/>
            <person name="Chen C."/>
            <person name="Yanf M."/>
            <person name="Daum C."/>
            <person name="Ng V."/>
            <person name="Clum A."/>
            <person name="Steindorff A."/>
            <person name="Ohm R."/>
            <person name="Martin F."/>
            <person name="Silar P."/>
            <person name="Natvig D."/>
            <person name="Lalanne C."/>
            <person name="Gautier V."/>
            <person name="Ament-Velasquez S.L."/>
            <person name="Kruys A."/>
            <person name="Hutchinson M.I."/>
            <person name="Powell A.J."/>
            <person name="Barry K."/>
            <person name="Miller A.N."/>
            <person name="Grigoriev I.V."/>
            <person name="Debuchy R."/>
            <person name="Gladieux P."/>
            <person name="Thoren M.H."/>
            <person name="Johannesson H."/>
        </authorList>
    </citation>
    <scope>NUCLEOTIDE SEQUENCE</scope>
    <source>
        <strain evidence="3">PSN4</strain>
    </source>
</reference>
<feature type="transmembrane region" description="Helical" evidence="2">
    <location>
        <begin position="795"/>
        <end position="814"/>
    </location>
</feature>
<keyword evidence="2" id="KW-0812">Transmembrane</keyword>
<feature type="region of interest" description="Disordered" evidence="1">
    <location>
        <begin position="143"/>
        <end position="296"/>
    </location>
</feature>
<evidence type="ECO:0008006" key="5">
    <source>
        <dbReference type="Google" id="ProtNLM"/>
    </source>
</evidence>
<feature type="transmembrane region" description="Helical" evidence="2">
    <location>
        <begin position="1015"/>
        <end position="1041"/>
    </location>
</feature>
<dbReference type="EMBL" id="MU839830">
    <property type="protein sequence ID" value="KAK1757826.1"/>
    <property type="molecule type" value="Genomic_DNA"/>
</dbReference>
<feature type="transmembrane region" description="Helical" evidence="2">
    <location>
        <begin position="1111"/>
        <end position="1137"/>
    </location>
</feature>
<protein>
    <recommendedName>
        <fullName evidence="5">Zonadhesin</fullName>
    </recommendedName>
</protein>
<feature type="transmembrane region" description="Helical" evidence="2">
    <location>
        <begin position="972"/>
        <end position="995"/>
    </location>
</feature>
<keyword evidence="2" id="KW-0472">Membrane</keyword>
<proteinExistence type="predicted"/>